<dbReference type="OrthoDB" id="9763537at2"/>
<evidence type="ECO:0000313" key="9">
    <source>
        <dbReference type="Proteomes" id="UP000294739"/>
    </source>
</evidence>
<dbReference type="AlphaFoldDB" id="A0A4R5DHP9"/>
<dbReference type="InterPro" id="IPR008979">
    <property type="entry name" value="Galactose-bd-like_sf"/>
</dbReference>
<dbReference type="Pfam" id="PF02838">
    <property type="entry name" value="Glyco_hydro_20b"/>
    <property type="match status" value="1"/>
</dbReference>
<dbReference type="GO" id="GO:0004563">
    <property type="term" value="F:beta-N-acetylhexosaminidase activity"/>
    <property type="evidence" value="ECO:0007669"/>
    <property type="project" value="UniProtKB-EC"/>
</dbReference>
<dbReference type="EMBL" id="SMKZ01000010">
    <property type="protein sequence ID" value="TDE11450.1"/>
    <property type="molecule type" value="Genomic_DNA"/>
</dbReference>
<dbReference type="RefSeq" id="WP_131893666.1">
    <property type="nucleotide sequence ID" value="NZ_SMKZ01000010.1"/>
</dbReference>
<protein>
    <recommendedName>
        <fullName evidence="3">beta-N-acetylhexosaminidase</fullName>
        <ecNumber evidence="3">3.2.1.52</ecNumber>
    </recommendedName>
</protein>
<dbReference type="PROSITE" id="PS50022">
    <property type="entry name" value="FA58C_3"/>
    <property type="match status" value="1"/>
</dbReference>
<dbReference type="InterPro" id="IPR015883">
    <property type="entry name" value="Glyco_hydro_20_cat"/>
</dbReference>
<dbReference type="SUPFAM" id="SSF51445">
    <property type="entry name" value="(Trans)glycosidases"/>
    <property type="match status" value="1"/>
</dbReference>
<dbReference type="Gene3D" id="3.30.379.10">
    <property type="entry name" value="Chitobiase/beta-hexosaminidase domain 2-like"/>
    <property type="match status" value="1"/>
</dbReference>
<keyword evidence="5" id="KW-0326">Glycosidase</keyword>
<dbReference type="PANTHER" id="PTHR22600:SF57">
    <property type="entry name" value="BETA-N-ACETYLHEXOSAMINIDASE"/>
    <property type="match status" value="1"/>
</dbReference>
<feature type="domain" description="F5/8 type C" evidence="7">
    <location>
        <begin position="500"/>
        <end position="653"/>
    </location>
</feature>
<dbReference type="Gene3D" id="3.20.20.80">
    <property type="entry name" value="Glycosidases"/>
    <property type="match status" value="1"/>
</dbReference>
<evidence type="ECO:0000256" key="1">
    <source>
        <dbReference type="ARBA" id="ARBA00001231"/>
    </source>
</evidence>
<comment type="similarity">
    <text evidence="2">Belongs to the glycosyl hydrolase 20 family.</text>
</comment>
<dbReference type="GO" id="GO:0030203">
    <property type="term" value="P:glycosaminoglycan metabolic process"/>
    <property type="evidence" value="ECO:0007669"/>
    <property type="project" value="TreeGrafter"/>
</dbReference>
<dbReference type="InterPro" id="IPR017853">
    <property type="entry name" value="GH"/>
</dbReference>
<dbReference type="GO" id="GO:0005975">
    <property type="term" value="P:carbohydrate metabolic process"/>
    <property type="evidence" value="ECO:0007669"/>
    <property type="project" value="InterPro"/>
</dbReference>
<gene>
    <name evidence="8" type="ORF">E1269_09280</name>
</gene>
<dbReference type="EC" id="3.2.1.52" evidence="3"/>
<feature type="active site" description="Proton donor" evidence="6">
    <location>
        <position position="309"/>
    </location>
</feature>
<dbReference type="InterPro" id="IPR015882">
    <property type="entry name" value="HEX_bac_N"/>
</dbReference>
<evidence type="ECO:0000256" key="3">
    <source>
        <dbReference type="ARBA" id="ARBA00012663"/>
    </source>
</evidence>
<dbReference type="Proteomes" id="UP000294739">
    <property type="component" value="Unassembled WGS sequence"/>
</dbReference>
<keyword evidence="4" id="KW-0378">Hydrolase</keyword>
<comment type="catalytic activity">
    <reaction evidence="1">
        <text>Hydrolysis of terminal non-reducing N-acetyl-D-hexosamine residues in N-acetyl-beta-D-hexosaminides.</text>
        <dbReference type="EC" id="3.2.1.52"/>
    </reaction>
</comment>
<reference evidence="8 9" key="1">
    <citation type="submission" date="2019-03" db="EMBL/GenBank/DDBJ databases">
        <title>Draft genome sequences of novel Actinobacteria.</title>
        <authorList>
            <person name="Sahin N."/>
            <person name="Ay H."/>
            <person name="Saygin H."/>
        </authorList>
    </citation>
    <scope>NUCLEOTIDE SEQUENCE [LARGE SCALE GENOMIC DNA]</scope>
    <source>
        <strain evidence="8 9">5K138</strain>
    </source>
</reference>
<dbReference type="SUPFAM" id="SSF55545">
    <property type="entry name" value="beta-N-acetylhexosaminidase-like domain"/>
    <property type="match status" value="1"/>
</dbReference>
<evidence type="ECO:0000259" key="7">
    <source>
        <dbReference type="PROSITE" id="PS50022"/>
    </source>
</evidence>
<evidence type="ECO:0000256" key="4">
    <source>
        <dbReference type="ARBA" id="ARBA00022801"/>
    </source>
</evidence>
<evidence type="ECO:0000313" key="8">
    <source>
        <dbReference type="EMBL" id="TDE11450.1"/>
    </source>
</evidence>
<dbReference type="InterPro" id="IPR029018">
    <property type="entry name" value="Hex-like_dom2"/>
</dbReference>
<evidence type="ECO:0000256" key="2">
    <source>
        <dbReference type="ARBA" id="ARBA00006285"/>
    </source>
</evidence>
<comment type="caution">
    <text evidence="8">The sequence shown here is derived from an EMBL/GenBank/DDBJ whole genome shotgun (WGS) entry which is preliminary data.</text>
</comment>
<dbReference type="Pfam" id="PF00754">
    <property type="entry name" value="F5_F8_type_C"/>
    <property type="match status" value="1"/>
</dbReference>
<name>A0A4R5DHP9_9ACTN</name>
<dbReference type="InterPro" id="IPR000421">
    <property type="entry name" value="FA58C"/>
</dbReference>
<evidence type="ECO:0000256" key="5">
    <source>
        <dbReference type="ARBA" id="ARBA00023295"/>
    </source>
</evidence>
<dbReference type="GO" id="GO:0016020">
    <property type="term" value="C:membrane"/>
    <property type="evidence" value="ECO:0007669"/>
    <property type="project" value="TreeGrafter"/>
</dbReference>
<dbReference type="SUPFAM" id="SSF49785">
    <property type="entry name" value="Galactose-binding domain-like"/>
    <property type="match status" value="1"/>
</dbReference>
<dbReference type="PANTHER" id="PTHR22600">
    <property type="entry name" value="BETA-HEXOSAMINIDASE"/>
    <property type="match status" value="1"/>
</dbReference>
<dbReference type="InterPro" id="IPR025705">
    <property type="entry name" value="Beta_hexosaminidase_sua/sub"/>
</dbReference>
<accession>A0A4R5DHP9</accession>
<dbReference type="Pfam" id="PF00728">
    <property type="entry name" value="Glyco_hydro_20"/>
    <property type="match status" value="1"/>
</dbReference>
<dbReference type="InParanoid" id="A0A4R5DHP9"/>
<keyword evidence="9" id="KW-1185">Reference proteome</keyword>
<dbReference type="PRINTS" id="PR00738">
    <property type="entry name" value="GLHYDRLASE20"/>
</dbReference>
<organism evidence="8 9">
    <name type="scientific">Jiangella asiatica</name>
    <dbReference type="NCBI Taxonomy" id="2530372"/>
    <lineage>
        <taxon>Bacteria</taxon>
        <taxon>Bacillati</taxon>
        <taxon>Actinomycetota</taxon>
        <taxon>Actinomycetes</taxon>
        <taxon>Jiangellales</taxon>
        <taxon>Jiangellaceae</taxon>
        <taxon>Jiangella</taxon>
    </lineage>
</organism>
<proteinExistence type="inferred from homology"/>
<evidence type="ECO:0000256" key="6">
    <source>
        <dbReference type="PIRSR" id="PIRSR625705-1"/>
    </source>
</evidence>
<dbReference type="Gene3D" id="2.60.120.260">
    <property type="entry name" value="Galactose-binding domain-like"/>
    <property type="match status" value="1"/>
</dbReference>
<sequence length="659" mass="73595">MSAPHVAPDHQSRKSRYLLEPADRPATLPSIHSWTPGPGVFSLDIDAGVALITTDEDTLDVAALFAEDLARFTGHHHRLEHGAEPGAGQVGLHHVPGMTGIPPEGYRLDVGDAVRVVASTRSGLLYGCQSLLQMIKQDEHRRHIPRGVGHDAPLFPVRGQMIDVGRKYLSLDYLRSEIRRMAWMKMNSLQLHLSEWNGFRFESLEHPGLASPEHYTQDELRALDAYAQRWGVTIVPEIDLPGHAVWLTRYEPRLRSPSTTQDFTGWPGGAGGGWTVDITSDFVRAFVRGLLAEVAQVFHGEFIHIGSDELPLQGTDSQDEFLVRYARAHRMTYAGDVLVDFINDMAASLRRFGKRVEIWEWWAHDDQPTSIAPAPDIRVDKWLTGDVAQWARHGYETVGVNWDGNFVTPGYATTPGGLSPHGFEGYMDSEAKYEQAHYPVADGVMGYRLGRWMDRAERYPTEWIHHFSHRPLQILAERLWGSPGASSAAAFYERADAVGSAQDNLTAVPGRVCRIVSVSSEEVHAEAGAAANVLDPHPQTHWVTRYLPELDVAPHELVIDLGDVRHVAGLTVWPRQDGAVVEQFHHAEGRARSVRVEVSTDLWRWDVVWSGTMPDHQAAAGVTFPSRPARYVRLTVATDWQNLMIVAMSYITVWEAPRS</sequence>